<dbReference type="InterPro" id="IPR009241">
    <property type="entry name" value="HigB-like"/>
</dbReference>
<evidence type="ECO:0000313" key="2">
    <source>
        <dbReference type="EMBL" id="QIA91162.1"/>
    </source>
</evidence>
<protein>
    <submittedName>
        <fullName evidence="1">Type II toxin-antitoxin system RelE/ParE family toxin</fullName>
    </submittedName>
</protein>
<dbReference type="RefSeq" id="WP_163587954.1">
    <property type="nucleotide sequence ID" value="NZ_CP040853.1"/>
</dbReference>
<evidence type="ECO:0000313" key="3">
    <source>
        <dbReference type="Proteomes" id="UP000463931"/>
    </source>
</evidence>
<name>A0AAE6WJJ9_9LACO</name>
<gene>
    <name evidence="1" type="ORF">FEE40_13135</name>
    <name evidence="2" type="ORF">FEE40_13230</name>
</gene>
<dbReference type="AlphaFoldDB" id="A0AAE6WJJ9"/>
<proteinExistence type="predicted"/>
<dbReference type="EMBL" id="CP040853">
    <property type="protein sequence ID" value="QIA91143.1"/>
    <property type="molecule type" value="Genomic_DNA"/>
</dbReference>
<keyword evidence="1" id="KW-0614">Plasmid</keyword>
<dbReference type="EMBL" id="CP040853">
    <property type="protein sequence ID" value="QIA91162.1"/>
    <property type="molecule type" value="Genomic_DNA"/>
</dbReference>
<dbReference type="Proteomes" id="UP000463931">
    <property type="component" value="Plasmid unnamed"/>
</dbReference>
<organism evidence="1 3">
    <name type="scientific">Ligilactobacillus murinus</name>
    <dbReference type="NCBI Taxonomy" id="1622"/>
    <lineage>
        <taxon>Bacteria</taxon>
        <taxon>Bacillati</taxon>
        <taxon>Bacillota</taxon>
        <taxon>Bacilli</taxon>
        <taxon>Lactobacillales</taxon>
        <taxon>Lactobacillaceae</taxon>
        <taxon>Ligilactobacillus</taxon>
    </lineage>
</organism>
<dbReference type="Pfam" id="PF05973">
    <property type="entry name" value="Gp49"/>
    <property type="match status" value="1"/>
</dbReference>
<evidence type="ECO:0000313" key="1">
    <source>
        <dbReference type="EMBL" id="QIA91143.1"/>
    </source>
</evidence>
<sequence length="115" mass="13890">MEKIKFDYYDWREFEQFLNHLSDEDAAKLIATIQNIEDNGLIIAKRQAWIKKIEDNLYEIRSKRASNIQRAIYFQVRGSKYLITNAFTKKTQKTPEKEKCLARKRRKKYLRGNQQ</sequence>
<reference evidence="1 3" key="1">
    <citation type="journal article" date="2019" name="Nat. Med.">
        <title>Preventing dysbiosis of the neonatal mouse intestinal microbiome protects against late-onset sepsis.</title>
        <authorList>
            <person name="Singer J.R."/>
            <person name="Blosser E.G."/>
            <person name="Zindl C.L."/>
            <person name="Silberger D.J."/>
            <person name="Conlan S."/>
            <person name="Laufer V.A."/>
            <person name="DiToro D."/>
            <person name="Deming C."/>
            <person name="Kumar R."/>
            <person name="Morrow C.D."/>
            <person name="Segre J.A."/>
            <person name="Gray M.J."/>
            <person name="Randolph D.A."/>
            <person name="Weaver C.T."/>
        </authorList>
    </citation>
    <scope>NUCLEOTIDE SEQUENCE [LARGE SCALE GENOMIC DNA]</scope>
    <source>
        <strain evidence="1 3">V10</strain>
        <plasmid evidence="1 3">unnamed</plasmid>
    </source>
</reference>
<geneLocation type="plasmid" evidence="1 3">
    <name>unnamed</name>
</geneLocation>
<accession>A0AAE6WJJ9</accession>